<organism evidence="6 7">
    <name type="scientific">Saliniradius amylolyticus</name>
    <dbReference type="NCBI Taxonomy" id="2183582"/>
    <lineage>
        <taxon>Bacteria</taxon>
        <taxon>Pseudomonadati</taxon>
        <taxon>Pseudomonadota</taxon>
        <taxon>Gammaproteobacteria</taxon>
        <taxon>Alteromonadales</taxon>
        <taxon>Alteromonadaceae</taxon>
        <taxon>Saliniradius</taxon>
    </lineage>
</organism>
<dbReference type="PANTHER" id="PTHR10794:SF94">
    <property type="entry name" value="ESTERASE YHET-RELATED"/>
    <property type="match status" value="1"/>
</dbReference>
<gene>
    <name evidence="6" type="ORF">HMF8227_00102</name>
</gene>
<dbReference type="SUPFAM" id="SSF53474">
    <property type="entry name" value="alpha/beta-Hydrolases"/>
    <property type="match status" value="1"/>
</dbReference>
<dbReference type="Proteomes" id="UP000245728">
    <property type="component" value="Chromosome"/>
</dbReference>
<evidence type="ECO:0000259" key="5">
    <source>
        <dbReference type="Pfam" id="PF00561"/>
    </source>
</evidence>
<evidence type="ECO:0000256" key="4">
    <source>
        <dbReference type="PIRSR" id="PIRSR005211-1"/>
    </source>
</evidence>
<comment type="similarity">
    <text evidence="1">Belongs to the AB hydrolase superfamily. AB hydrolase 4 family.</text>
</comment>
<name>A0A2S2E010_9ALTE</name>
<reference evidence="6 7" key="1">
    <citation type="submission" date="2018-05" db="EMBL/GenBank/DDBJ databases">
        <title>Salinimonas sp. HMF8227 Genome sequencing and assembly.</title>
        <authorList>
            <person name="Kang H."/>
            <person name="Kang J."/>
            <person name="Cha I."/>
            <person name="Kim H."/>
            <person name="Joh K."/>
        </authorList>
    </citation>
    <scope>NUCLEOTIDE SEQUENCE [LARGE SCALE GENOMIC DNA]</scope>
    <source>
        <strain evidence="6 7">HMF8227</strain>
    </source>
</reference>
<dbReference type="InterPro" id="IPR029058">
    <property type="entry name" value="AB_hydrolase_fold"/>
</dbReference>
<dbReference type="Gene3D" id="3.40.50.1820">
    <property type="entry name" value="alpha/beta hydrolase"/>
    <property type="match status" value="1"/>
</dbReference>
<dbReference type="GO" id="GO:0047372">
    <property type="term" value="F:monoacylglycerol lipase activity"/>
    <property type="evidence" value="ECO:0007669"/>
    <property type="project" value="TreeGrafter"/>
</dbReference>
<keyword evidence="3" id="KW-0378">Hydrolase</keyword>
<accession>A0A2S2E010</accession>
<sequence>MTQPEPEYGQIKQSDFYPPWWARNRHVQTIFPRFFQRRRQVALEWQNLDLPDNDFVELAWTPKPDDNAPLVVCFHGLEGSAKSHYANDMLANLFEQGWQAVMMHFRGCGRQLNRTARAYHSGDTQDALFLLDWLRKRFPSRPLAAMGFSLGANMLLKLLGENPNSSGIRAAVAISPPFKLAECGEAIQSGFSRLYQRYLIRSMCERTMARMRSVDHGDKLTLRDREIMGLKTFRDFDQRVTAPLHGFSSADDYYRQCSSVSYLKRIKQPTLILHSKDDPFMSPSVVPKVEDLSPAVTLELSEKGGHVGFMQGVPWRPQIWLHERVAAFFRPYLDSVTSA</sequence>
<evidence type="ECO:0000256" key="3">
    <source>
        <dbReference type="ARBA" id="ARBA00022801"/>
    </source>
</evidence>
<feature type="active site" description="Charge relay system" evidence="4">
    <location>
        <position position="278"/>
    </location>
</feature>
<feature type="domain" description="AB hydrolase-1" evidence="5">
    <location>
        <begin position="69"/>
        <end position="312"/>
    </location>
</feature>
<dbReference type="AlphaFoldDB" id="A0A2S2E010"/>
<protein>
    <submittedName>
        <fullName evidence="6">Esterase</fullName>
    </submittedName>
</protein>
<dbReference type="InterPro" id="IPR012020">
    <property type="entry name" value="ABHD4"/>
</dbReference>
<proteinExistence type="inferred from homology"/>
<dbReference type="EMBL" id="CP029347">
    <property type="protein sequence ID" value="AWL10610.1"/>
    <property type="molecule type" value="Genomic_DNA"/>
</dbReference>
<evidence type="ECO:0000256" key="2">
    <source>
        <dbReference type="ARBA" id="ARBA00022487"/>
    </source>
</evidence>
<evidence type="ECO:0000313" key="6">
    <source>
        <dbReference type="EMBL" id="AWL10610.1"/>
    </source>
</evidence>
<feature type="active site" description="Charge relay system" evidence="4">
    <location>
        <position position="306"/>
    </location>
</feature>
<keyword evidence="2" id="KW-0719">Serine esterase</keyword>
<dbReference type="InterPro" id="IPR000073">
    <property type="entry name" value="AB_hydrolase_1"/>
</dbReference>
<evidence type="ECO:0000256" key="1">
    <source>
        <dbReference type="ARBA" id="ARBA00010884"/>
    </source>
</evidence>
<dbReference type="GO" id="GO:0034338">
    <property type="term" value="F:short-chain carboxylesterase activity"/>
    <property type="evidence" value="ECO:0007669"/>
    <property type="project" value="TreeGrafter"/>
</dbReference>
<dbReference type="RefSeq" id="WP_204101014.1">
    <property type="nucleotide sequence ID" value="NZ_CP029347.1"/>
</dbReference>
<evidence type="ECO:0000313" key="7">
    <source>
        <dbReference type="Proteomes" id="UP000245728"/>
    </source>
</evidence>
<feature type="active site" description="Charge relay system" evidence="4">
    <location>
        <position position="149"/>
    </location>
</feature>
<dbReference type="KEGG" id="salh:HMF8227_00102"/>
<dbReference type="Pfam" id="PF00561">
    <property type="entry name" value="Abhydrolase_1"/>
    <property type="match status" value="1"/>
</dbReference>
<dbReference type="PIRSF" id="PIRSF005211">
    <property type="entry name" value="Ab_hydro_YheT"/>
    <property type="match status" value="1"/>
</dbReference>
<dbReference type="PANTHER" id="PTHR10794">
    <property type="entry name" value="ABHYDROLASE DOMAIN-CONTAINING PROTEIN"/>
    <property type="match status" value="1"/>
</dbReference>
<keyword evidence="7" id="KW-1185">Reference proteome</keyword>
<dbReference type="NCBIfam" id="NF008218">
    <property type="entry name" value="PRK10985.1"/>
    <property type="match status" value="1"/>
</dbReference>
<dbReference type="InterPro" id="IPR050960">
    <property type="entry name" value="AB_hydrolase_4_sf"/>
</dbReference>
<dbReference type="PROSITE" id="PS01133">
    <property type="entry name" value="UPF0017"/>
    <property type="match status" value="1"/>
</dbReference>
<dbReference type="InterPro" id="IPR000952">
    <property type="entry name" value="AB_hydrolase_4_CS"/>
</dbReference>